<feature type="region of interest" description="Disordered" evidence="1">
    <location>
        <begin position="552"/>
        <end position="571"/>
    </location>
</feature>
<feature type="domain" description="HPS5-like beta-propeller" evidence="2">
    <location>
        <begin position="36"/>
        <end position="343"/>
    </location>
</feature>
<dbReference type="InterPro" id="IPR036322">
    <property type="entry name" value="WD40_repeat_dom_sf"/>
</dbReference>
<dbReference type="PANTHER" id="PTHR23287">
    <property type="entry name" value="RUBY-EYE2-LIKE PROTEIN"/>
    <property type="match status" value="1"/>
</dbReference>
<feature type="compositionally biased region" description="Polar residues" evidence="1">
    <location>
        <begin position="513"/>
        <end position="522"/>
    </location>
</feature>
<evidence type="ECO:0000256" key="1">
    <source>
        <dbReference type="SAM" id="MobiDB-lite"/>
    </source>
</evidence>
<sequence length="1382" mass="152724">MAAHHAQMTLKEFCPLYYLYSSIPGKIQKGFRSIVVYLTALDVSSDYIAVGSSIGMLYLYCRQIGQMNKYSLEGKMETITTVRLLSCFDDLVAVGTASGRVAIFQLVSPLPGRNKQLRRFDVVGLHKSTVTALAWSANGMKLFSGDDKGKIVYSAVDLDQGTCVPRLLLEETSAIVQLEYSQKMLLVSSNQRSLLFYTQDETLHLIGTKPRKSNGKFGACFHPALCKQSDMLVYAARPGLRLWRADIEGVVQDTHLLKELFGQEIPYFELFPHSGPIGGYRPPERQLGILRSFMKEDWVLSWNEYSIYLLDCLSQVIIGGLDSCGDIVSVSCTENEIFILKGDRDIIRISNQPEGLHSHCYDISLRLNSPRANSTILVPPSGTVETAQPIRTMAVVSEQKDRALDGKAEEENDEVEEQCNMGDGRVIVLEKLVVSEGPEPTGSTCTTEPCSRSSSITSCDSALGLAAVSEQSTSDLSSSRYTTITQEDLQQELVIKAIKVKRKTKRRRPESGNRISDQNSWSDGVFSQEGGGSDGTCTPVCELASDRTSLLSSSVDLQSNDSPDQDGLISRDSHCNDPFTLLISPDHAFCGECQSPEKKCLPSMGLWGTPTSSPHLSPSQVLDEHCSTQPEENGHEQVQTENGNYSEAITPDVDSLLECTFSYIKAAADGDRSEVLDAPSLDPHLDVSDSKTVESRDPMISSTIELLPQFRYPVEPELSVSSDDDDIYGHAVARSSSSSSLADILHASHFQSSKGKKTDQNESDIHKSDQLAESWMGYSGPGCGILSLVVTDRYIWCLDFKGGLYCSALPNDGIRWQKFEDNVQQVAVSQSGSLLWKVEQKTNKAFACGKVSIKGKRHWYEAHTQTAFVALSDDSAWIICTNGDLYLQTGLSGDRPCARAVKVDCPCPFAQITARGSVVWALSEQGTVFYREGLSSFCAEGEQWKYDTVSERQGLKPVCISLGCQHTVWALDNNGNLWFRSGITAKKPQGEDKYWWQVSITDYVVFDQCSIFQTLIQATQSVATATKAPVERVADRLRVAFWPQQPHCQFNLVSANNNGIWIASSRNDIHVAKGNLIGTYWKNVVPRGTASTTKWAFVFSSAASTKEGSFLWLGQNKKDLLCLWDQDAQLHPSTVQLPAEIEMVQLSACRDALWGIDSQGRIHIRTLSPSCPTGIHWTLLDLSQLGNVRLVSFSCGNQNVWACDENGIIYFRVGTQPLNSSMMLPAWICIEPPEQPVGMHLISVHTSPNDRMLWAIDSRGNIHVRTGISEEMPVGTDWEHIPGLQASHLALSVRTVWVQCPNGEVARRYGITDKNPAGDYWKKIPGLISKLTVTPEDELWAISVTSSLIRRLTKPFQNNISKSKTSLGSMGCEDLEDEWEVI</sequence>
<keyword evidence="4" id="KW-1185">Reference proteome</keyword>
<dbReference type="Pfam" id="PF23756">
    <property type="entry name" value="Beta-prop_HPS5"/>
    <property type="match status" value="1"/>
</dbReference>
<feature type="region of interest" description="Disordered" evidence="1">
    <location>
        <begin position="675"/>
        <end position="696"/>
    </location>
</feature>
<evidence type="ECO:0000313" key="4">
    <source>
        <dbReference type="Proteomes" id="UP000694397"/>
    </source>
</evidence>
<dbReference type="Pfam" id="PF19193">
    <property type="entry name" value="Tectonin"/>
    <property type="match status" value="1"/>
</dbReference>
<dbReference type="RefSeq" id="XP_018582775.1">
    <property type="nucleotide sequence ID" value="XM_018727259.2"/>
</dbReference>
<reference evidence="3" key="2">
    <citation type="submission" date="2025-08" db="UniProtKB">
        <authorList>
            <consortium name="Ensembl"/>
        </authorList>
    </citation>
    <scope>IDENTIFICATION</scope>
</reference>
<dbReference type="CTD" id="9895"/>
<dbReference type="PANTHER" id="PTHR23287:SF16">
    <property type="entry name" value="TECTONIN BETA-PROPELLER REPEAT-CONTAINING PROTEIN 2"/>
    <property type="match status" value="1"/>
</dbReference>
<accession>A0A8C9RH98</accession>
<dbReference type="Ensembl" id="ENSSFOT00015016820.2">
    <property type="protein sequence ID" value="ENSSFOP00015016631.1"/>
    <property type="gene ID" value="ENSSFOG00015010728.2"/>
</dbReference>
<organism evidence="3 4">
    <name type="scientific">Scleropages formosus</name>
    <name type="common">Asian bonytongue</name>
    <name type="synonym">Osteoglossum formosum</name>
    <dbReference type="NCBI Taxonomy" id="113540"/>
    <lineage>
        <taxon>Eukaryota</taxon>
        <taxon>Metazoa</taxon>
        <taxon>Chordata</taxon>
        <taxon>Craniata</taxon>
        <taxon>Vertebrata</taxon>
        <taxon>Euteleostomi</taxon>
        <taxon>Actinopterygii</taxon>
        <taxon>Neopterygii</taxon>
        <taxon>Teleostei</taxon>
        <taxon>Osteoglossocephala</taxon>
        <taxon>Osteoglossomorpha</taxon>
        <taxon>Osteoglossiformes</taxon>
        <taxon>Osteoglossidae</taxon>
        <taxon>Scleropages</taxon>
    </lineage>
</organism>
<dbReference type="KEGG" id="sfm:108919336"/>
<dbReference type="Gene3D" id="2.130.10.10">
    <property type="entry name" value="YVTN repeat-like/Quinoprotein amine dehydrogenase"/>
    <property type="match status" value="1"/>
</dbReference>
<dbReference type="InterPro" id="IPR009091">
    <property type="entry name" value="RCC1/BLIP-II"/>
</dbReference>
<reference evidence="3 4" key="1">
    <citation type="submission" date="2019-04" db="EMBL/GenBank/DDBJ databases">
        <authorList>
            <consortium name="Wellcome Sanger Institute Data Sharing"/>
        </authorList>
    </citation>
    <scope>NUCLEOTIDE SEQUENCE [LARGE SCALE GENOMIC DNA]</scope>
</reference>
<dbReference type="RefSeq" id="XP_018582774.1">
    <property type="nucleotide sequence ID" value="XM_018727258.2"/>
</dbReference>
<name>A0A8C9RH98_SCLFO</name>
<protein>
    <submittedName>
        <fullName evidence="3">Tectonin beta-propeller repeat containing 2</fullName>
    </submittedName>
</protein>
<proteinExistence type="predicted"/>
<dbReference type="SUPFAM" id="SSF50978">
    <property type="entry name" value="WD40 repeat-like"/>
    <property type="match status" value="1"/>
</dbReference>
<dbReference type="GeneTree" id="ENSGT00940000157283"/>
<dbReference type="InterPro" id="IPR015943">
    <property type="entry name" value="WD40/YVTN_repeat-like_dom_sf"/>
</dbReference>
<gene>
    <name evidence="3" type="primary">TECPR2</name>
    <name evidence="3" type="synonym">tecpr2</name>
</gene>
<dbReference type="InterPro" id="IPR056499">
    <property type="entry name" value="Beta-prop_HPS5-like"/>
</dbReference>
<dbReference type="SUPFAM" id="SSF50985">
    <property type="entry name" value="RCC1/BLIP-II"/>
    <property type="match status" value="2"/>
</dbReference>
<dbReference type="Pfam" id="PF06462">
    <property type="entry name" value="Hyd_WA"/>
    <property type="match status" value="2"/>
</dbReference>
<feature type="region of interest" description="Disordered" evidence="1">
    <location>
        <begin position="502"/>
        <end position="533"/>
    </location>
</feature>
<evidence type="ECO:0000259" key="2">
    <source>
        <dbReference type="Pfam" id="PF23756"/>
    </source>
</evidence>
<dbReference type="OrthoDB" id="9930272at2759"/>
<reference evidence="3" key="3">
    <citation type="submission" date="2025-09" db="UniProtKB">
        <authorList>
            <consortium name="Ensembl"/>
        </authorList>
    </citation>
    <scope>IDENTIFICATION</scope>
</reference>
<dbReference type="GeneID" id="108919336"/>
<dbReference type="SMART" id="SM00706">
    <property type="entry name" value="TECPR"/>
    <property type="match status" value="10"/>
</dbReference>
<dbReference type="InterPro" id="IPR006624">
    <property type="entry name" value="Beta-propeller_rpt_TECPR"/>
</dbReference>
<feature type="compositionally biased region" description="Polar residues" evidence="1">
    <location>
        <begin position="552"/>
        <end position="562"/>
    </location>
</feature>
<dbReference type="GO" id="GO:0032527">
    <property type="term" value="P:protein exit from endoplasmic reticulum"/>
    <property type="evidence" value="ECO:0007669"/>
    <property type="project" value="TreeGrafter"/>
</dbReference>
<feature type="compositionally biased region" description="Basic and acidic residues" evidence="1">
    <location>
        <begin position="683"/>
        <end position="696"/>
    </location>
</feature>
<evidence type="ECO:0000313" key="3">
    <source>
        <dbReference type="Ensembl" id="ENSSFOP00015016631.1"/>
    </source>
</evidence>
<dbReference type="Proteomes" id="UP000694397">
    <property type="component" value="Chromosome 15"/>
</dbReference>
<dbReference type="GO" id="GO:0005737">
    <property type="term" value="C:cytoplasm"/>
    <property type="evidence" value="ECO:0007669"/>
    <property type="project" value="GOC"/>
</dbReference>